<accession>A0A2S9JJC7</accession>
<organism evidence="2 3">
    <name type="scientific">Phyllobacterium myrsinacearum</name>
    <dbReference type="NCBI Taxonomy" id="28101"/>
    <lineage>
        <taxon>Bacteria</taxon>
        <taxon>Pseudomonadati</taxon>
        <taxon>Pseudomonadota</taxon>
        <taxon>Alphaproteobacteria</taxon>
        <taxon>Hyphomicrobiales</taxon>
        <taxon>Phyllobacteriaceae</taxon>
        <taxon>Phyllobacterium</taxon>
    </lineage>
</organism>
<proteinExistence type="predicted"/>
<evidence type="ECO:0000256" key="1">
    <source>
        <dbReference type="SAM" id="SignalP"/>
    </source>
</evidence>
<keyword evidence="3" id="KW-1185">Reference proteome</keyword>
<dbReference type="PROSITE" id="PS51257">
    <property type="entry name" value="PROKAR_LIPOPROTEIN"/>
    <property type="match status" value="1"/>
</dbReference>
<evidence type="ECO:0000313" key="2">
    <source>
        <dbReference type="EMBL" id="PRD53200.1"/>
    </source>
</evidence>
<sequence length="176" mass="19257">MIRLPSFRPGNSVALLAALGMILSSPAFAACLQDHAVYTDRDDDYTLTFKSVPDDGPAITTNEFTIKMNDSDLKMDGVVTWNKDGSRPNAVITYKCPAGDAAGAELQQCTVWKGVVYALKEGADAELLPKAKEPSAQALLLPDFSGAMSSFNFKLEKPLETFPWEVFRFKECVPEQ</sequence>
<dbReference type="AlphaFoldDB" id="A0A2S9JJC7"/>
<feature type="signal peptide" evidence="1">
    <location>
        <begin position="1"/>
        <end position="29"/>
    </location>
</feature>
<reference evidence="2 3" key="1">
    <citation type="submission" date="2018-02" db="EMBL/GenBank/DDBJ databases">
        <title>The draft genome of Phyllobacterium myrsinacearum DSM5892.</title>
        <authorList>
            <person name="Li L."/>
            <person name="Liu L."/>
            <person name="Zhang X."/>
            <person name="Wang T."/>
        </authorList>
    </citation>
    <scope>NUCLEOTIDE SEQUENCE [LARGE SCALE GENOMIC DNA]</scope>
    <source>
        <strain evidence="2 3">DSM 5892</strain>
    </source>
</reference>
<protein>
    <submittedName>
        <fullName evidence="2">Uncharacterized protein</fullName>
    </submittedName>
</protein>
<comment type="caution">
    <text evidence="2">The sequence shown here is derived from an EMBL/GenBank/DDBJ whole genome shotgun (WGS) entry which is preliminary data.</text>
</comment>
<keyword evidence="1" id="KW-0732">Signal</keyword>
<gene>
    <name evidence="2" type="ORF">C5750_12455</name>
</gene>
<feature type="chain" id="PRO_5015674036" evidence="1">
    <location>
        <begin position="30"/>
        <end position="176"/>
    </location>
</feature>
<dbReference type="RefSeq" id="WP_105734207.1">
    <property type="nucleotide sequence ID" value="NZ_PVBT01000003.1"/>
</dbReference>
<evidence type="ECO:0000313" key="3">
    <source>
        <dbReference type="Proteomes" id="UP000238563"/>
    </source>
</evidence>
<dbReference type="EMBL" id="PVBT01000003">
    <property type="protein sequence ID" value="PRD53200.1"/>
    <property type="molecule type" value="Genomic_DNA"/>
</dbReference>
<dbReference type="OrthoDB" id="7852244at2"/>
<dbReference type="Proteomes" id="UP000238563">
    <property type="component" value="Unassembled WGS sequence"/>
</dbReference>
<name>A0A2S9JJC7_9HYPH</name>